<feature type="region of interest" description="Disordered" evidence="1">
    <location>
        <begin position="1"/>
        <end position="65"/>
    </location>
</feature>
<reference evidence="2 3" key="1">
    <citation type="submission" date="2017-11" db="EMBL/GenBank/DDBJ databases">
        <title>Bradyrhizobium forestalis sp. nov., an efficient nitrogen-fixing bacterium isolated from nodules of forest legume species in the Amazon.</title>
        <authorList>
            <person name="Costa E.M."/>
            <person name="Guimaraes A."/>
            <person name="Carvalho T.S."/>
            <person name="Rodrigues T.L."/>
            <person name="Ribeiro P.R.A."/>
            <person name="Lebbe L."/>
            <person name="Willems A."/>
            <person name="Moreira F.M.S."/>
        </authorList>
    </citation>
    <scope>NUCLEOTIDE SEQUENCE [LARGE SCALE GENOMIC DNA]</scope>
    <source>
        <strain evidence="2 3">INPA54B</strain>
    </source>
</reference>
<dbReference type="Proteomes" id="UP000231194">
    <property type="component" value="Unassembled WGS sequence"/>
</dbReference>
<evidence type="ECO:0000313" key="2">
    <source>
        <dbReference type="EMBL" id="PJG50862.1"/>
    </source>
</evidence>
<dbReference type="AlphaFoldDB" id="A0A2M8QZ64"/>
<accession>A0A2M8QZ64</accession>
<feature type="compositionally biased region" description="Basic and acidic residues" evidence="1">
    <location>
        <begin position="27"/>
        <end position="40"/>
    </location>
</feature>
<keyword evidence="3" id="KW-1185">Reference proteome</keyword>
<protein>
    <submittedName>
        <fullName evidence="2">Uncharacterized protein</fullName>
    </submittedName>
</protein>
<sequence>MQHHHPGPAMAKTGNTTTKPSEPPKQAQDKAKKPSRRREIDDDDYEDGDIATPKRDRYGPDDEPL</sequence>
<organism evidence="2 3">
    <name type="scientific">Bradyrhizobium forestalis</name>
    <dbReference type="NCBI Taxonomy" id="1419263"/>
    <lineage>
        <taxon>Bacteria</taxon>
        <taxon>Pseudomonadati</taxon>
        <taxon>Pseudomonadota</taxon>
        <taxon>Alphaproteobacteria</taxon>
        <taxon>Hyphomicrobiales</taxon>
        <taxon>Nitrobacteraceae</taxon>
        <taxon>Bradyrhizobium</taxon>
    </lineage>
</organism>
<evidence type="ECO:0000256" key="1">
    <source>
        <dbReference type="SAM" id="MobiDB-lite"/>
    </source>
</evidence>
<feature type="compositionally biased region" description="Basic and acidic residues" evidence="1">
    <location>
        <begin position="52"/>
        <end position="65"/>
    </location>
</feature>
<comment type="caution">
    <text evidence="2">The sequence shown here is derived from an EMBL/GenBank/DDBJ whole genome shotgun (WGS) entry which is preliminary data.</text>
</comment>
<name>A0A2M8QZ64_9BRAD</name>
<evidence type="ECO:0000313" key="3">
    <source>
        <dbReference type="Proteomes" id="UP000231194"/>
    </source>
</evidence>
<gene>
    <name evidence="2" type="ORF">CVM73_33805</name>
</gene>
<proteinExistence type="predicted"/>
<dbReference type="EMBL" id="PGVG01000047">
    <property type="protein sequence ID" value="PJG50862.1"/>
    <property type="molecule type" value="Genomic_DNA"/>
</dbReference>